<protein>
    <submittedName>
        <fullName evidence="2">Uncharacterized protein</fullName>
    </submittedName>
</protein>
<keyword evidence="3" id="KW-1185">Reference proteome</keyword>
<organism evidence="2 3">
    <name type="scientific">Entamoeba invadens IP1</name>
    <dbReference type="NCBI Taxonomy" id="370355"/>
    <lineage>
        <taxon>Eukaryota</taxon>
        <taxon>Amoebozoa</taxon>
        <taxon>Evosea</taxon>
        <taxon>Archamoebae</taxon>
        <taxon>Mastigamoebida</taxon>
        <taxon>Entamoebidae</taxon>
        <taxon>Entamoeba</taxon>
    </lineage>
</organism>
<dbReference type="EMBL" id="KB207030">
    <property type="protein sequence ID" value="ELP85792.1"/>
    <property type="molecule type" value="Genomic_DNA"/>
</dbReference>
<dbReference type="KEGG" id="eiv:EIN_281630"/>
<evidence type="ECO:0000313" key="3">
    <source>
        <dbReference type="Proteomes" id="UP000014680"/>
    </source>
</evidence>
<dbReference type="RefSeq" id="XP_004185138.1">
    <property type="nucleotide sequence ID" value="XM_004185090.1"/>
</dbReference>
<dbReference type="VEuPathDB" id="AmoebaDB:EIN_281630"/>
<evidence type="ECO:0000313" key="2">
    <source>
        <dbReference type="EMBL" id="ELP85792.1"/>
    </source>
</evidence>
<feature type="coiled-coil region" evidence="1">
    <location>
        <begin position="56"/>
        <end position="97"/>
    </location>
</feature>
<proteinExistence type="predicted"/>
<sequence>MYSDWPLYRVYDQFSGGMWKLTDEQKKELKKIKEGDDMKPRISTTQENCKYNALVAGIVSDKIDSLEEQIKDLKNQNETLQTEKGELVKKSEEMQNNINRYTYMDELMDDLEKGYQDDTTQLIQHYEKKLAEEKEYRIKDLTEEKEHHAKEIRSRCDKNEKKIKMFREMIHRLKVAHPDIEELKLMTLKLTVSVF</sequence>
<reference evidence="2 3" key="1">
    <citation type="submission" date="2012-10" db="EMBL/GenBank/DDBJ databases">
        <authorList>
            <person name="Zafar N."/>
            <person name="Inman J."/>
            <person name="Hall N."/>
            <person name="Lorenzi H."/>
            <person name="Caler E."/>
        </authorList>
    </citation>
    <scope>NUCLEOTIDE SEQUENCE [LARGE SCALE GENOMIC DNA]</scope>
    <source>
        <strain evidence="2 3">IP1</strain>
    </source>
</reference>
<accession>A0A0A1TX19</accession>
<keyword evidence="1" id="KW-0175">Coiled coil</keyword>
<dbReference type="GeneID" id="14884822"/>
<gene>
    <name evidence="2" type="ORF">EIN_281630</name>
</gene>
<name>A0A0A1TX19_ENTIV</name>
<evidence type="ECO:0000256" key="1">
    <source>
        <dbReference type="SAM" id="Coils"/>
    </source>
</evidence>
<dbReference type="AlphaFoldDB" id="A0A0A1TX19"/>
<dbReference type="Proteomes" id="UP000014680">
    <property type="component" value="Unassembled WGS sequence"/>
</dbReference>